<dbReference type="Proteomes" id="UP000192923">
    <property type="component" value="Unassembled WGS sequence"/>
</dbReference>
<feature type="domain" description="Thioredoxin" evidence="1">
    <location>
        <begin position="32"/>
        <end position="166"/>
    </location>
</feature>
<evidence type="ECO:0000313" key="3">
    <source>
        <dbReference type="Proteomes" id="UP000192923"/>
    </source>
</evidence>
<dbReference type="EMBL" id="FXAM01000001">
    <property type="protein sequence ID" value="SMF95980.1"/>
    <property type="molecule type" value="Genomic_DNA"/>
</dbReference>
<dbReference type="InterPro" id="IPR013740">
    <property type="entry name" value="Redoxin"/>
</dbReference>
<dbReference type="Gene3D" id="3.40.30.10">
    <property type="entry name" value="Glutaredoxin"/>
    <property type="match status" value="1"/>
</dbReference>
<dbReference type="InterPro" id="IPR013766">
    <property type="entry name" value="Thioredoxin_domain"/>
</dbReference>
<accession>A0A1Y6D0K8</accession>
<evidence type="ECO:0000259" key="1">
    <source>
        <dbReference type="PROSITE" id="PS51352"/>
    </source>
</evidence>
<protein>
    <submittedName>
        <fullName evidence="2">Thiol-disulfide isomerase or thioredoxin</fullName>
    </submittedName>
</protein>
<dbReference type="PROSITE" id="PS51352">
    <property type="entry name" value="THIOREDOXIN_2"/>
    <property type="match status" value="1"/>
</dbReference>
<dbReference type="CDD" id="cd03011">
    <property type="entry name" value="TlpA_like_ScsD_MtbDsbE"/>
    <property type="match status" value="1"/>
</dbReference>
<keyword evidence="3" id="KW-1185">Reference proteome</keyword>
<dbReference type="PANTHER" id="PTHR42852:SF17">
    <property type="entry name" value="THIOREDOXIN-LIKE PROTEIN HI_1115"/>
    <property type="match status" value="1"/>
</dbReference>
<dbReference type="InterPro" id="IPR050553">
    <property type="entry name" value="Thioredoxin_ResA/DsbE_sf"/>
</dbReference>
<sequence>MNTLHKKFRKNLLAWLVLIPLFFGMQLFANRDLASGTPPAIQGTTLDGQTFPGLATLPKPAVLYFWASWCPVCRGMQGGIQELARDMPLLGIAMQSGDAAEVAQYMKQAGFDIPTVIDASGDIGKAFGLRGVPAVFVLGTDGNIRYASAGYTTALGVRLRYWLAGL</sequence>
<dbReference type="SUPFAM" id="SSF52833">
    <property type="entry name" value="Thioredoxin-like"/>
    <property type="match status" value="1"/>
</dbReference>
<proteinExistence type="predicted"/>
<dbReference type="RefSeq" id="WP_085214663.1">
    <property type="nucleotide sequence ID" value="NZ_FXAM01000001.1"/>
</dbReference>
<dbReference type="AlphaFoldDB" id="A0A1Y6D0K8"/>
<keyword evidence="2" id="KW-0413">Isomerase</keyword>
<organism evidence="2 3">
    <name type="scientific">Methylomagnum ishizawai</name>
    <dbReference type="NCBI Taxonomy" id="1760988"/>
    <lineage>
        <taxon>Bacteria</taxon>
        <taxon>Pseudomonadati</taxon>
        <taxon>Pseudomonadota</taxon>
        <taxon>Gammaproteobacteria</taxon>
        <taxon>Methylococcales</taxon>
        <taxon>Methylococcaceae</taxon>
        <taxon>Methylomagnum</taxon>
    </lineage>
</organism>
<dbReference type="PANTHER" id="PTHR42852">
    <property type="entry name" value="THIOL:DISULFIDE INTERCHANGE PROTEIN DSBE"/>
    <property type="match status" value="1"/>
</dbReference>
<dbReference type="GO" id="GO:0016853">
    <property type="term" value="F:isomerase activity"/>
    <property type="evidence" value="ECO:0007669"/>
    <property type="project" value="UniProtKB-KW"/>
</dbReference>
<dbReference type="Pfam" id="PF08534">
    <property type="entry name" value="Redoxin"/>
    <property type="match status" value="1"/>
</dbReference>
<dbReference type="OrthoDB" id="9788279at2"/>
<dbReference type="InterPro" id="IPR036249">
    <property type="entry name" value="Thioredoxin-like_sf"/>
</dbReference>
<name>A0A1Y6D0K8_9GAMM</name>
<dbReference type="GO" id="GO:0016491">
    <property type="term" value="F:oxidoreductase activity"/>
    <property type="evidence" value="ECO:0007669"/>
    <property type="project" value="InterPro"/>
</dbReference>
<dbReference type="STRING" id="1760988.SAMN02949497_3358"/>
<reference evidence="2 3" key="1">
    <citation type="submission" date="2016-12" db="EMBL/GenBank/DDBJ databases">
        <authorList>
            <person name="Song W.-J."/>
            <person name="Kurnit D.M."/>
        </authorList>
    </citation>
    <scope>NUCLEOTIDE SEQUENCE [LARGE SCALE GENOMIC DNA]</scope>
    <source>
        <strain evidence="2 3">175</strain>
    </source>
</reference>
<evidence type="ECO:0000313" key="2">
    <source>
        <dbReference type="EMBL" id="SMF95980.1"/>
    </source>
</evidence>
<gene>
    <name evidence="2" type="ORF">SAMN02949497_3358</name>
</gene>